<comment type="similarity">
    <text evidence="1">Belongs to the aldo/keto reductase family.</text>
</comment>
<evidence type="ECO:0000313" key="6">
    <source>
        <dbReference type="EMBL" id="WDF83091.1"/>
    </source>
</evidence>
<dbReference type="PANTHER" id="PTHR43827:SF3">
    <property type="entry name" value="NADP-DEPENDENT OXIDOREDUCTASE DOMAIN-CONTAINING PROTEIN"/>
    <property type="match status" value="1"/>
</dbReference>
<reference evidence="6 7" key="1">
    <citation type="submission" date="2023-02" db="EMBL/GenBank/DDBJ databases">
        <title>Genome sequence of Lacticaseibacillus sp. KACC 23028.</title>
        <authorList>
            <person name="Kim S."/>
            <person name="Heo J."/>
            <person name="Kwon S.-W."/>
        </authorList>
    </citation>
    <scope>NUCLEOTIDE SEQUENCE [LARGE SCALE GENOMIC DNA]</scope>
    <source>
        <strain evidence="6 7">KACC 23028</strain>
    </source>
</reference>
<sequence>MEYYQLTDGLQLPKLGFGTFRLKGSAGVKAITSAIDQGYTLIDTAYNYENEGTVGAAIRRASVPRSQLLVQSKLPGRYYHYQDALDALEESLHRSGLDYFDTYLLHWPNPKKDEYVEAWRALIDAQKFGLIRSIGVCNFLPEYLDRLQKETGVMPVINQIELHPYFNQATQRAADEKRGVLTQDWSPLGRASAVLNDPVLKTIADAHSKGVGQVILRWDIQHGTLPLPKSAHASRQAANLDVFDFELSDDEMQRIDDLTKPDGRTKGQNPATYEEF</sequence>
<dbReference type="RefSeq" id="WP_274261011.1">
    <property type="nucleotide sequence ID" value="NZ_CP117884.1"/>
</dbReference>
<dbReference type="InterPro" id="IPR018170">
    <property type="entry name" value="Aldo/ket_reductase_CS"/>
</dbReference>
<accession>A0ABY7WVR4</accession>
<keyword evidence="2" id="KW-0521">NADP</keyword>
<evidence type="ECO:0000256" key="2">
    <source>
        <dbReference type="ARBA" id="ARBA00022857"/>
    </source>
</evidence>
<feature type="region of interest" description="Disordered" evidence="4">
    <location>
        <begin position="253"/>
        <end position="276"/>
    </location>
</feature>
<dbReference type="InterPro" id="IPR036812">
    <property type="entry name" value="NAD(P)_OxRdtase_dom_sf"/>
</dbReference>
<dbReference type="EMBL" id="CP117884">
    <property type="protein sequence ID" value="WDF83091.1"/>
    <property type="molecule type" value="Genomic_DNA"/>
</dbReference>
<organism evidence="6 7">
    <name type="scientific">Lacticaseibacillus pabuli</name>
    <dbReference type="NCBI Taxonomy" id="3025672"/>
    <lineage>
        <taxon>Bacteria</taxon>
        <taxon>Bacillati</taxon>
        <taxon>Bacillota</taxon>
        <taxon>Bacilli</taxon>
        <taxon>Lactobacillales</taxon>
        <taxon>Lactobacillaceae</taxon>
        <taxon>Lacticaseibacillus</taxon>
    </lineage>
</organism>
<dbReference type="SUPFAM" id="SSF51430">
    <property type="entry name" value="NAD(P)-linked oxidoreductase"/>
    <property type="match status" value="1"/>
</dbReference>
<dbReference type="InterPro" id="IPR023210">
    <property type="entry name" value="NADP_OxRdtase_dom"/>
</dbReference>
<feature type="compositionally biased region" description="Basic and acidic residues" evidence="4">
    <location>
        <begin position="253"/>
        <end position="265"/>
    </location>
</feature>
<evidence type="ECO:0000313" key="7">
    <source>
        <dbReference type="Proteomes" id="UP001220377"/>
    </source>
</evidence>
<gene>
    <name evidence="6" type="ORF">PQ472_02335</name>
</gene>
<keyword evidence="7" id="KW-1185">Reference proteome</keyword>
<dbReference type="Proteomes" id="UP001220377">
    <property type="component" value="Chromosome"/>
</dbReference>
<feature type="compositionally biased region" description="Polar residues" evidence="4">
    <location>
        <begin position="266"/>
        <end position="276"/>
    </location>
</feature>
<dbReference type="InterPro" id="IPR020471">
    <property type="entry name" value="AKR"/>
</dbReference>
<dbReference type="Pfam" id="PF00248">
    <property type="entry name" value="Aldo_ket_red"/>
    <property type="match status" value="1"/>
</dbReference>
<dbReference type="PROSITE" id="PS00062">
    <property type="entry name" value="ALDOKETO_REDUCTASE_2"/>
    <property type="match status" value="1"/>
</dbReference>
<name>A0ABY7WVR4_9LACO</name>
<dbReference type="PROSITE" id="PS00063">
    <property type="entry name" value="ALDOKETO_REDUCTASE_3"/>
    <property type="match status" value="1"/>
</dbReference>
<dbReference type="PIRSF" id="PIRSF000097">
    <property type="entry name" value="AKR"/>
    <property type="match status" value="1"/>
</dbReference>
<proteinExistence type="inferred from homology"/>
<evidence type="ECO:0000256" key="3">
    <source>
        <dbReference type="ARBA" id="ARBA00023002"/>
    </source>
</evidence>
<dbReference type="PANTHER" id="PTHR43827">
    <property type="entry name" value="2,5-DIKETO-D-GLUCONIC ACID REDUCTASE"/>
    <property type="match status" value="1"/>
</dbReference>
<evidence type="ECO:0000256" key="1">
    <source>
        <dbReference type="ARBA" id="ARBA00007905"/>
    </source>
</evidence>
<evidence type="ECO:0000259" key="5">
    <source>
        <dbReference type="Pfam" id="PF00248"/>
    </source>
</evidence>
<dbReference type="PRINTS" id="PR00069">
    <property type="entry name" value="ALDKETRDTASE"/>
</dbReference>
<keyword evidence="3" id="KW-0560">Oxidoreductase</keyword>
<protein>
    <submittedName>
        <fullName evidence="6">Aldo/keto reductase</fullName>
    </submittedName>
</protein>
<dbReference type="CDD" id="cd19132">
    <property type="entry name" value="AKR_AKR5D1_E1"/>
    <property type="match status" value="1"/>
</dbReference>
<evidence type="ECO:0000256" key="4">
    <source>
        <dbReference type="SAM" id="MobiDB-lite"/>
    </source>
</evidence>
<dbReference type="Gene3D" id="3.20.20.100">
    <property type="entry name" value="NADP-dependent oxidoreductase domain"/>
    <property type="match status" value="1"/>
</dbReference>
<feature type="domain" description="NADP-dependent oxidoreductase" evidence="5">
    <location>
        <begin position="14"/>
        <end position="258"/>
    </location>
</feature>